<dbReference type="AlphaFoldDB" id="A0A450S275"/>
<accession>A0A450S275</accession>
<evidence type="ECO:0000259" key="2">
    <source>
        <dbReference type="Pfam" id="PF01326"/>
    </source>
</evidence>
<dbReference type="InterPro" id="IPR036637">
    <property type="entry name" value="Phosphohistidine_dom_sf"/>
</dbReference>
<feature type="domain" description="Pyruvate phosphate dikinase AMP/ATP-binding" evidence="2">
    <location>
        <begin position="51"/>
        <end position="262"/>
    </location>
</feature>
<feature type="domain" description="PEP-utilising enzyme mobile" evidence="1">
    <location>
        <begin position="655"/>
        <end position="719"/>
    </location>
</feature>
<dbReference type="Gene3D" id="3.30.1490.20">
    <property type="entry name" value="ATP-grasp fold, A domain"/>
    <property type="match status" value="1"/>
</dbReference>
<proteinExistence type="predicted"/>
<dbReference type="GO" id="GO:0005524">
    <property type="term" value="F:ATP binding"/>
    <property type="evidence" value="ECO:0007669"/>
    <property type="project" value="InterPro"/>
</dbReference>
<dbReference type="InterPro" id="IPR013815">
    <property type="entry name" value="ATP_grasp_subdomain_1"/>
</dbReference>
<dbReference type="InterPro" id="IPR002192">
    <property type="entry name" value="PPDK_AMP/ATP-bd"/>
</dbReference>
<protein>
    <submittedName>
        <fullName evidence="3">PEP-utilising enzyme, mobile domain</fullName>
    </submittedName>
</protein>
<dbReference type="SUPFAM" id="SSF56059">
    <property type="entry name" value="Glutathione synthetase ATP-binding domain-like"/>
    <property type="match status" value="1"/>
</dbReference>
<dbReference type="InterPro" id="IPR008279">
    <property type="entry name" value="PEP-util_enz_mobile_dom"/>
</dbReference>
<organism evidence="3">
    <name type="scientific">Candidatus Kentrum sp. DK</name>
    <dbReference type="NCBI Taxonomy" id="2126562"/>
    <lineage>
        <taxon>Bacteria</taxon>
        <taxon>Pseudomonadati</taxon>
        <taxon>Pseudomonadota</taxon>
        <taxon>Gammaproteobacteria</taxon>
        <taxon>Candidatus Kentrum</taxon>
    </lineage>
</organism>
<dbReference type="InterPro" id="IPR051549">
    <property type="entry name" value="PEP_Utilizing_Enz"/>
</dbReference>
<sequence>MKIDYIKNLDPIREELGGKGYYLSLLHKNNIKIPNGFIIPSRILPDKKAYQEEIPDLFDSLGCQYVSVRSSASNEDSETESLAGLYRSFLFVNRDRLLDKIQECHEYYLNNAGDEKTGFAIIVQEMIDGEISGVCFTSNPLTGEEQYVIEACYGLCDGLVSGRVTPVRWHIDSSGKINETARSQNIRCAYNFEQEKIQYVEMRAGEFVGLERSQLIEIIEYAKRIKSLLGCDVDIEWCIRKPDVLYILQARPITSAGRKLSESQAVYRISYRETDTIWSQDLGVRARVESPYRFNRFRDVLRFSDGTEFITLISDADRKDTENYSASFYSDRKYLDAIFAEISQDYRQQNRLFNEWKDIDYTILAEDEIRTILDKMISVVLKANRFYEITGAEYTTPLLKGIRAQLGEYFDLLAEPFESDLIDQELIDWYGIFLDLDGDYRKDLLYNHISKHPWLCWGMISYDEIDDYLRNRWRITREESGEINRILGRKKNDRVSRNTLKSELINSRFIHMKDAIELMHRISLARMKIKNGWAGIFRFILPLIDEVARRTNIPSQIVHKYYRVDEITALLMKGKRLADAVVQERKDNVLWHGNRFYQGQEARTVLNTLNIYSGSEIKGEVAYPGNVKGNVYLWDGYCIENIEKLGAQLDRIRKEKYIFVCSMAQPSITQYFPNFHGIITEEGGILSHAAIIARERKIPCIVGVGNIMKKVEHLQEITMFSDGGVSM</sequence>
<dbReference type="EMBL" id="CAADEX010000011">
    <property type="protein sequence ID" value="VFJ45748.1"/>
    <property type="molecule type" value="Genomic_DNA"/>
</dbReference>
<dbReference type="GO" id="GO:0016301">
    <property type="term" value="F:kinase activity"/>
    <property type="evidence" value="ECO:0007669"/>
    <property type="project" value="InterPro"/>
</dbReference>
<dbReference type="PANTHER" id="PTHR43615:SF1">
    <property type="entry name" value="PPDK_N DOMAIN-CONTAINING PROTEIN"/>
    <property type="match status" value="1"/>
</dbReference>
<dbReference type="Gene3D" id="3.50.30.10">
    <property type="entry name" value="Phosphohistidine domain"/>
    <property type="match status" value="1"/>
</dbReference>
<dbReference type="Pfam" id="PF00391">
    <property type="entry name" value="PEP-utilizers"/>
    <property type="match status" value="1"/>
</dbReference>
<gene>
    <name evidence="3" type="ORF">BECKDK2373B_GA0170837_101110</name>
</gene>
<dbReference type="Gene3D" id="3.30.470.20">
    <property type="entry name" value="ATP-grasp fold, B domain"/>
    <property type="match status" value="1"/>
</dbReference>
<evidence type="ECO:0000313" key="3">
    <source>
        <dbReference type="EMBL" id="VFJ45748.1"/>
    </source>
</evidence>
<dbReference type="Pfam" id="PF01326">
    <property type="entry name" value="PPDK_N"/>
    <property type="match status" value="1"/>
</dbReference>
<name>A0A450S275_9GAMM</name>
<reference evidence="3" key="1">
    <citation type="submission" date="2019-02" db="EMBL/GenBank/DDBJ databases">
        <authorList>
            <person name="Gruber-Vodicka R. H."/>
            <person name="Seah K. B. B."/>
        </authorList>
    </citation>
    <scope>NUCLEOTIDE SEQUENCE</scope>
    <source>
        <strain evidence="3">BECK_DK47</strain>
    </source>
</reference>
<dbReference type="SUPFAM" id="SSF52009">
    <property type="entry name" value="Phosphohistidine domain"/>
    <property type="match status" value="1"/>
</dbReference>
<evidence type="ECO:0000259" key="1">
    <source>
        <dbReference type="Pfam" id="PF00391"/>
    </source>
</evidence>
<dbReference type="PANTHER" id="PTHR43615">
    <property type="entry name" value="PHOSPHOENOLPYRUVATE SYNTHASE-RELATED"/>
    <property type="match status" value="1"/>
</dbReference>